<dbReference type="Proteomes" id="UP001058074">
    <property type="component" value="Unassembled WGS sequence"/>
</dbReference>
<name>A0ACB5R9E2_9CLOT</name>
<comment type="caution">
    <text evidence="1">The sequence shown here is derived from an EMBL/GenBank/DDBJ whole genome shotgun (WGS) entry which is preliminary data.</text>
</comment>
<evidence type="ECO:0000313" key="1">
    <source>
        <dbReference type="EMBL" id="GKX65808.1"/>
    </source>
</evidence>
<proteinExistence type="predicted"/>
<dbReference type="EMBL" id="BROD01000001">
    <property type="protein sequence ID" value="GKX65808.1"/>
    <property type="molecule type" value="Genomic_DNA"/>
</dbReference>
<organism evidence="1 2">
    <name type="scientific">Inconstantimicrobium mannanitabidum</name>
    <dbReference type="NCBI Taxonomy" id="1604901"/>
    <lineage>
        <taxon>Bacteria</taxon>
        <taxon>Bacillati</taxon>
        <taxon>Bacillota</taxon>
        <taxon>Clostridia</taxon>
        <taxon>Eubacteriales</taxon>
        <taxon>Clostridiaceae</taxon>
        <taxon>Inconstantimicrobium</taxon>
    </lineage>
</organism>
<evidence type="ECO:0000313" key="2">
    <source>
        <dbReference type="Proteomes" id="UP001058074"/>
    </source>
</evidence>
<sequence>MNKLPFKKKIMLSSIGLLVLVLGILAYIQDKEGYNIPNTINNSEVSTSSSSSDIIKQPALTITNAYLDNQKNGYYNVVIGLKNNSSDTINYVKVNMFFKDINGNIIKSDWTNDDSPILGGAIQKLEKFCKLDDKIVHVDCEIAEYH</sequence>
<accession>A0ACB5R9E2</accession>
<reference evidence="1" key="1">
    <citation type="journal article" date="2025" name="Int. J. Syst. Evol. Microbiol.">
        <title>Inconstantimicrobium mannanitabidum sp. nov., a novel member of the family Clostridiaceae isolated from anoxic soil under the treatment of reductive soil disinfestation.</title>
        <authorList>
            <person name="Ueki A."/>
            <person name="Tonouchi A."/>
            <person name="Honma S."/>
            <person name="Kaku N."/>
            <person name="Ueki K."/>
        </authorList>
    </citation>
    <scope>NUCLEOTIDE SEQUENCE</scope>
    <source>
        <strain evidence="1">TW13</strain>
    </source>
</reference>
<keyword evidence="2" id="KW-1185">Reference proteome</keyword>
<gene>
    <name evidence="1" type="ORF">rsdtw13_10660</name>
</gene>
<protein>
    <submittedName>
        <fullName evidence="1">Uncharacterized protein</fullName>
    </submittedName>
</protein>